<dbReference type="Pfam" id="PF05621">
    <property type="entry name" value="TniB"/>
    <property type="match status" value="1"/>
</dbReference>
<protein>
    <submittedName>
        <fullName evidence="1">NTP-binding protein TniB</fullName>
    </submittedName>
</protein>
<dbReference type="SUPFAM" id="SSF52540">
    <property type="entry name" value="P-loop containing nucleoside triphosphate hydrolases"/>
    <property type="match status" value="1"/>
</dbReference>
<dbReference type="Proteomes" id="UP000254193">
    <property type="component" value="Unassembled WGS sequence"/>
</dbReference>
<dbReference type="PANTHER" id="PTHR35894:SF1">
    <property type="entry name" value="PHOSPHORIBULOKINASE _ URIDINE KINASE FAMILY"/>
    <property type="match status" value="1"/>
</dbReference>
<evidence type="ECO:0000313" key="2">
    <source>
        <dbReference type="Proteomes" id="UP000254193"/>
    </source>
</evidence>
<gene>
    <name evidence="1" type="ORF">NCTC10616_00725</name>
</gene>
<sequence length="297" mass="34248">MNYPHLSPKAKEQLKYSDIERIEYIRSPRWIDYPQAQQILVKLEDLLSFPKQNRMPNMLLVGDTNNGKTMLIKHFLRQHPAHDNPHGNGIIAPVVIIQAPPIPDESRFYNAILDLLFAPYKTHDRTDKKLAQVLHLLKYVNTKMLIIDEIHHILSGSLNKQKTFLNVIKYLGNELQIPIVGVGIKDAYRAIQTDAQLANRFEPAVLPRWELNKDFMRLLMSFERMLPLSQPSDLHEISLATKLYAMSEGYIGELSRLLTQAAVAAIQQQTECINETILNSINWISPSQRKRQLDKLR</sequence>
<dbReference type="InterPro" id="IPR052026">
    <property type="entry name" value="ExeA_AAA_ATPase_DNA-bind"/>
</dbReference>
<accession>A0A378VJW5</accession>
<name>A0A378VJW5_NEILA</name>
<keyword evidence="2" id="KW-1185">Reference proteome</keyword>
<dbReference type="AlphaFoldDB" id="A0A378VJW5"/>
<dbReference type="Gene3D" id="3.40.50.300">
    <property type="entry name" value="P-loop containing nucleotide triphosphate hydrolases"/>
    <property type="match status" value="1"/>
</dbReference>
<dbReference type="InterPro" id="IPR008868">
    <property type="entry name" value="TniB"/>
</dbReference>
<evidence type="ECO:0000313" key="1">
    <source>
        <dbReference type="EMBL" id="SUA17064.1"/>
    </source>
</evidence>
<dbReference type="InterPro" id="IPR027417">
    <property type="entry name" value="P-loop_NTPase"/>
</dbReference>
<dbReference type="EMBL" id="UGRO01000002">
    <property type="protein sequence ID" value="SUA17064.1"/>
    <property type="molecule type" value="Genomic_DNA"/>
</dbReference>
<dbReference type="PANTHER" id="PTHR35894">
    <property type="entry name" value="GENERAL SECRETION PATHWAY PROTEIN A-RELATED"/>
    <property type="match status" value="1"/>
</dbReference>
<dbReference type="RefSeq" id="WP_003710285.1">
    <property type="nucleotide sequence ID" value="NZ_LR590477.1"/>
</dbReference>
<organism evidence="1 2">
    <name type="scientific">Neisseria lactamica</name>
    <dbReference type="NCBI Taxonomy" id="486"/>
    <lineage>
        <taxon>Bacteria</taxon>
        <taxon>Pseudomonadati</taxon>
        <taxon>Pseudomonadota</taxon>
        <taxon>Betaproteobacteria</taxon>
        <taxon>Neisseriales</taxon>
        <taxon>Neisseriaceae</taxon>
        <taxon>Neisseria</taxon>
    </lineage>
</organism>
<proteinExistence type="predicted"/>
<reference evidence="1 2" key="1">
    <citation type="submission" date="2018-06" db="EMBL/GenBank/DDBJ databases">
        <authorList>
            <consortium name="Pathogen Informatics"/>
            <person name="Doyle S."/>
        </authorList>
    </citation>
    <scope>NUCLEOTIDE SEQUENCE [LARGE SCALE GENOMIC DNA]</scope>
    <source>
        <strain evidence="1 2">NCTC10616</strain>
    </source>
</reference>